<gene>
    <name evidence="2" type="ORF">SDC9_109276</name>
</gene>
<dbReference type="Pfam" id="PF24292">
    <property type="entry name" value="DUF7479"/>
    <property type="match status" value="1"/>
</dbReference>
<dbReference type="AlphaFoldDB" id="A0A645BAB9"/>
<name>A0A645BAB9_9ZZZZ</name>
<organism evidence="2">
    <name type="scientific">bioreactor metagenome</name>
    <dbReference type="NCBI Taxonomy" id="1076179"/>
    <lineage>
        <taxon>unclassified sequences</taxon>
        <taxon>metagenomes</taxon>
        <taxon>ecological metagenomes</taxon>
    </lineage>
</organism>
<evidence type="ECO:0000313" key="2">
    <source>
        <dbReference type="EMBL" id="MPM62405.1"/>
    </source>
</evidence>
<proteinExistence type="predicted"/>
<sequence length="73" mass="8439">MKENYDDFYDYSSESMICAKCNVPLERGKVTLEYLGSSFPVDLPKCPKCNNVFIDESLVYSKMLRVEKALEDK</sequence>
<accession>A0A645BAB9</accession>
<evidence type="ECO:0000259" key="1">
    <source>
        <dbReference type="Pfam" id="PF24292"/>
    </source>
</evidence>
<comment type="caution">
    <text evidence="2">The sequence shown here is derived from an EMBL/GenBank/DDBJ whole genome shotgun (WGS) entry which is preliminary data.</text>
</comment>
<protein>
    <recommendedName>
        <fullName evidence="1">DUF7479 domain-containing protein</fullName>
    </recommendedName>
</protein>
<dbReference type="InterPro" id="IPR054656">
    <property type="entry name" value="DVU_1557-like"/>
</dbReference>
<dbReference type="InterPro" id="IPR055902">
    <property type="entry name" value="DUF7479"/>
</dbReference>
<reference evidence="2" key="1">
    <citation type="submission" date="2019-08" db="EMBL/GenBank/DDBJ databases">
        <authorList>
            <person name="Kucharzyk K."/>
            <person name="Murdoch R.W."/>
            <person name="Higgins S."/>
            <person name="Loffler F."/>
        </authorList>
    </citation>
    <scope>NUCLEOTIDE SEQUENCE</scope>
</reference>
<feature type="domain" description="DUF7479" evidence="1">
    <location>
        <begin position="15"/>
        <end position="73"/>
    </location>
</feature>
<dbReference type="EMBL" id="VSSQ01018848">
    <property type="protein sequence ID" value="MPM62405.1"/>
    <property type="molecule type" value="Genomic_DNA"/>
</dbReference>
<dbReference type="NCBIfam" id="NF045645">
    <property type="entry name" value="DVU_1557_fam"/>
    <property type="match status" value="1"/>
</dbReference>